<keyword evidence="3" id="KW-1185">Reference proteome</keyword>
<reference evidence="2 3" key="1">
    <citation type="journal article" date="2018" name="Proc. Natl. Acad. Sci. U.S.A.">
        <title>Draft genome sequence of Camellia sinensis var. sinensis provides insights into the evolution of the tea genome and tea quality.</title>
        <authorList>
            <person name="Wei C."/>
            <person name="Yang H."/>
            <person name="Wang S."/>
            <person name="Zhao J."/>
            <person name="Liu C."/>
            <person name="Gao L."/>
            <person name="Xia E."/>
            <person name="Lu Y."/>
            <person name="Tai Y."/>
            <person name="She G."/>
            <person name="Sun J."/>
            <person name="Cao H."/>
            <person name="Tong W."/>
            <person name="Gao Q."/>
            <person name="Li Y."/>
            <person name="Deng W."/>
            <person name="Jiang X."/>
            <person name="Wang W."/>
            <person name="Chen Q."/>
            <person name="Zhang S."/>
            <person name="Li H."/>
            <person name="Wu J."/>
            <person name="Wang P."/>
            <person name="Li P."/>
            <person name="Shi C."/>
            <person name="Zheng F."/>
            <person name="Jian J."/>
            <person name="Huang B."/>
            <person name="Shan D."/>
            <person name="Shi M."/>
            <person name="Fang C."/>
            <person name="Yue Y."/>
            <person name="Li F."/>
            <person name="Li D."/>
            <person name="Wei S."/>
            <person name="Han B."/>
            <person name="Jiang C."/>
            <person name="Yin Y."/>
            <person name="Xia T."/>
            <person name="Zhang Z."/>
            <person name="Bennetzen J.L."/>
            <person name="Zhao S."/>
            <person name="Wan X."/>
        </authorList>
    </citation>
    <scope>NUCLEOTIDE SEQUENCE [LARGE SCALE GENOMIC DNA]</scope>
    <source>
        <strain evidence="3">cv. Shuchazao</strain>
        <tissue evidence="2">Leaf</tissue>
    </source>
</reference>
<name>A0A4S4E4J6_CAMSN</name>
<feature type="region of interest" description="Disordered" evidence="1">
    <location>
        <begin position="66"/>
        <end position="86"/>
    </location>
</feature>
<dbReference type="AlphaFoldDB" id="A0A4S4E4J6"/>
<accession>A0A4S4E4J6</accession>
<proteinExistence type="predicted"/>
<dbReference type="EMBL" id="SDRB02007646">
    <property type="protein sequence ID" value="THG10848.1"/>
    <property type="molecule type" value="Genomic_DNA"/>
</dbReference>
<gene>
    <name evidence="2" type="ORF">TEA_026526</name>
</gene>
<evidence type="ECO:0000313" key="2">
    <source>
        <dbReference type="EMBL" id="THG10848.1"/>
    </source>
</evidence>
<organism evidence="2 3">
    <name type="scientific">Camellia sinensis var. sinensis</name>
    <name type="common">China tea</name>
    <dbReference type="NCBI Taxonomy" id="542762"/>
    <lineage>
        <taxon>Eukaryota</taxon>
        <taxon>Viridiplantae</taxon>
        <taxon>Streptophyta</taxon>
        <taxon>Embryophyta</taxon>
        <taxon>Tracheophyta</taxon>
        <taxon>Spermatophyta</taxon>
        <taxon>Magnoliopsida</taxon>
        <taxon>eudicotyledons</taxon>
        <taxon>Gunneridae</taxon>
        <taxon>Pentapetalae</taxon>
        <taxon>asterids</taxon>
        <taxon>Ericales</taxon>
        <taxon>Theaceae</taxon>
        <taxon>Camellia</taxon>
    </lineage>
</organism>
<feature type="compositionally biased region" description="Low complexity" evidence="1">
    <location>
        <begin position="73"/>
        <end position="83"/>
    </location>
</feature>
<comment type="caution">
    <text evidence="2">The sequence shown here is derived from an EMBL/GenBank/DDBJ whole genome shotgun (WGS) entry which is preliminary data.</text>
</comment>
<sequence length="136" mass="14916">MGGCSNFVGRNLGRIRREGEKRGEGEERETGCWFCRRPRRLAVLVVSPSSPQLRRLAVLAVAPPLPLPRRHTSAPASAPSLLAPSPPPPSLPPLLLLLPPLEMLRTQEEEARIVKSLTKVKGYIPQYAVILSIISL</sequence>
<evidence type="ECO:0000256" key="1">
    <source>
        <dbReference type="SAM" id="MobiDB-lite"/>
    </source>
</evidence>
<evidence type="ECO:0000313" key="3">
    <source>
        <dbReference type="Proteomes" id="UP000306102"/>
    </source>
</evidence>
<dbReference type="Proteomes" id="UP000306102">
    <property type="component" value="Unassembled WGS sequence"/>
</dbReference>
<protein>
    <submittedName>
        <fullName evidence="2">Uncharacterized protein</fullName>
    </submittedName>
</protein>